<evidence type="ECO:0000313" key="9">
    <source>
        <dbReference type="Proteomes" id="UP000789524"/>
    </source>
</evidence>
<comment type="function">
    <text evidence="7">Choline transporter.</text>
</comment>
<proteinExistence type="inferred from homology"/>
<evidence type="ECO:0000256" key="3">
    <source>
        <dbReference type="ARBA" id="ARBA00022692"/>
    </source>
</evidence>
<comment type="similarity">
    <text evidence="2 7">Belongs to the CTL (choline transporter-like) family.</text>
</comment>
<feature type="transmembrane region" description="Helical" evidence="7">
    <location>
        <begin position="581"/>
        <end position="605"/>
    </location>
</feature>
<dbReference type="InterPro" id="IPR007603">
    <property type="entry name" value="Choline_transptr-like"/>
</dbReference>
<dbReference type="PANTHER" id="PTHR12385:SF14">
    <property type="entry name" value="CHOLINE TRANSPORTER-LIKE 2"/>
    <property type="match status" value="1"/>
</dbReference>
<name>A0A8J2QX69_9NEOP</name>
<feature type="transmembrane region" description="Helical" evidence="7">
    <location>
        <begin position="310"/>
        <end position="330"/>
    </location>
</feature>
<comment type="subcellular location">
    <subcellularLocation>
        <location evidence="7">Cell membrane</location>
        <topology evidence="7">Multi-pass membrane protein</topology>
    </subcellularLocation>
    <subcellularLocation>
        <location evidence="1">Membrane</location>
        <topology evidence="1">Multi-pass membrane protein</topology>
    </subcellularLocation>
</comment>
<dbReference type="EMBL" id="CAKASE010000074">
    <property type="protein sequence ID" value="CAG9575616.1"/>
    <property type="molecule type" value="Genomic_DNA"/>
</dbReference>
<sequence length="786" mass="88790">MPFRVDATVSSIFFSIKNDNLVIFFSGEPIKYNPDFNGPTRNRSCTDVIFLIMFILFLGGWGFVGYYSITRGSVEKLLAPIDSKGRRCGVDSGLEDRKYLVFFNIAKCLSPGTPITGCPTAQVCVEKCPEKTFIFEKELRQNPASFEQLRQNMVCTDEVTNMQTMTLSEAITYMQQEKCASFVLQSQPVLYRCIGDLSALSCESPARSTDVCVRNPKEAQKSLIEVLNAIDSYVGWFTASWVTFFTRNEKEAHIVLLGRCFVNVTAAVEVLREVSDLDLGEGQVTEQFTKLLKFNQLSSQIVQDLQQSRWYLAGALIGIVLLCFIYILLLRWLVAPVVWVSIAGLFALLGFAIYLCYKNYIYYKENVGLYQETNLKGYVESIFGKYQTWLALVIILAAILIILLPVIIFLRSRITIAIALIREGSKAVTANKTTILFPIFPWIFQCAIIGYGVLVLMHLLSIGQSAFQVVNKRIDTTCDCGGLYTEDGVSCDPVKFAASCHDMSNALLPCANATCHYTGVDSPHYIIYLHLVNLLGFFWAMFFISGVADMTLANTFSTWYWTYNKRNLPFFTLTSSIYTTIRYHLGTVAFGALIIAIVRVIRVILEYIDHKVKKFDNAFTRAILCCCRCFFWCLENFLKFVNKNAYIMCAIHGKNFCKSASDAFSLLMRNVVRLVVLDKMADWIFFLSKLCISLGVGLGVFYLLEWGALYEAGAARLHHHHVPAALLAIATYLICTIFFNVYSTAVDTLFLCFLEDCERNDGSAEKPYFMSKNLMRILGKRNNIVK</sequence>
<dbReference type="Pfam" id="PF04515">
    <property type="entry name" value="Choline_transpo"/>
    <property type="match status" value="1"/>
</dbReference>
<keyword evidence="3 7" id="KW-0812">Transmembrane</keyword>
<feature type="transmembrane region" description="Helical" evidence="7">
    <location>
        <begin position="534"/>
        <end position="561"/>
    </location>
</feature>
<comment type="caution">
    <text evidence="8">The sequence shown here is derived from an EMBL/GenBank/DDBJ whole genome shotgun (WGS) entry which is preliminary data.</text>
</comment>
<dbReference type="GO" id="GO:0005886">
    <property type="term" value="C:plasma membrane"/>
    <property type="evidence" value="ECO:0007669"/>
    <property type="project" value="UniProtKB-SubCell"/>
</dbReference>
<dbReference type="GO" id="GO:0022857">
    <property type="term" value="F:transmembrane transporter activity"/>
    <property type="evidence" value="ECO:0007669"/>
    <property type="project" value="UniProtKB-UniRule"/>
</dbReference>
<evidence type="ECO:0000256" key="2">
    <source>
        <dbReference type="ARBA" id="ARBA00007168"/>
    </source>
</evidence>
<keyword evidence="4 7" id="KW-1133">Transmembrane helix</keyword>
<reference evidence="8" key="1">
    <citation type="submission" date="2021-09" db="EMBL/GenBank/DDBJ databases">
        <authorList>
            <person name="Martin H S."/>
        </authorList>
    </citation>
    <scope>NUCLEOTIDE SEQUENCE</scope>
</reference>
<evidence type="ECO:0000256" key="6">
    <source>
        <dbReference type="ARBA" id="ARBA00023180"/>
    </source>
</evidence>
<dbReference type="OrthoDB" id="420519at2759"/>
<evidence type="ECO:0000256" key="5">
    <source>
        <dbReference type="ARBA" id="ARBA00023136"/>
    </source>
</evidence>
<feature type="transmembrane region" description="Helical" evidence="7">
    <location>
        <begin position="683"/>
        <end position="704"/>
    </location>
</feature>
<protein>
    <recommendedName>
        <fullName evidence="7">Choline transporter-like protein</fullName>
    </recommendedName>
</protein>
<evidence type="ECO:0000313" key="8">
    <source>
        <dbReference type="EMBL" id="CAG9575616.1"/>
    </source>
</evidence>
<evidence type="ECO:0000256" key="7">
    <source>
        <dbReference type="RuleBase" id="RU368066"/>
    </source>
</evidence>
<feature type="transmembrane region" description="Helical" evidence="7">
    <location>
        <begin position="336"/>
        <end position="357"/>
    </location>
</feature>
<dbReference type="Proteomes" id="UP000789524">
    <property type="component" value="Unassembled WGS sequence"/>
</dbReference>
<feature type="transmembrane region" description="Helical" evidence="7">
    <location>
        <begin position="48"/>
        <end position="69"/>
    </location>
</feature>
<feature type="transmembrane region" description="Helical" evidence="7">
    <location>
        <begin position="389"/>
        <end position="410"/>
    </location>
</feature>
<dbReference type="PANTHER" id="PTHR12385">
    <property type="entry name" value="CHOLINE TRANSPORTER-LIKE (SLC FAMILY 44)"/>
    <property type="match status" value="1"/>
</dbReference>
<keyword evidence="6" id="KW-0325">Glycoprotein</keyword>
<keyword evidence="5 7" id="KW-0472">Membrane</keyword>
<feature type="transmembrane region" description="Helical" evidence="7">
    <location>
        <begin position="724"/>
        <end position="742"/>
    </location>
</feature>
<organism evidence="8 9">
    <name type="scientific">Danaus chrysippus</name>
    <name type="common">African queen</name>
    <dbReference type="NCBI Taxonomy" id="151541"/>
    <lineage>
        <taxon>Eukaryota</taxon>
        <taxon>Metazoa</taxon>
        <taxon>Ecdysozoa</taxon>
        <taxon>Arthropoda</taxon>
        <taxon>Hexapoda</taxon>
        <taxon>Insecta</taxon>
        <taxon>Pterygota</taxon>
        <taxon>Neoptera</taxon>
        <taxon>Endopterygota</taxon>
        <taxon>Lepidoptera</taxon>
        <taxon>Glossata</taxon>
        <taxon>Ditrysia</taxon>
        <taxon>Papilionoidea</taxon>
        <taxon>Nymphalidae</taxon>
        <taxon>Danainae</taxon>
        <taxon>Danaini</taxon>
        <taxon>Danaina</taxon>
        <taxon>Danaus</taxon>
        <taxon>Anosia</taxon>
    </lineage>
</organism>
<keyword evidence="9" id="KW-1185">Reference proteome</keyword>
<evidence type="ECO:0000256" key="1">
    <source>
        <dbReference type="ARBA" id="ARBA00004141"/>
    </source>
</evidence>
<gene>
    <name evidence="8" type="ORF">DCHRY22_LOCUS11484</name>
</gene>
<accession>A0A8J2QX69</accession>
<feature type="transmembrane region" description="Helical" evidence="7">
    <location>
        <begin position="442"/>
        <end position="463"/>
    </location>
</feature>
<dbReference type="AlphaFoldDB" id="A0A8J2QX69"/>
<evidence type="ECO:0000256" key="4">
    <source>
        <dbReference type="ARBA" id="ARBA00022989"/>
    </source>
</evidence>